<protein>
    <submittedName>
        <fullName evidence="9">Multiple sugar transport system permease protein</fullName>
    </submittedName>
</protein>
<feature type="transmembrane region" description="Helical" evidence="7">
    <location>
        <begin position="276"/>
        <end position="304"/>
    </location>
</feature>
<evidence type="ECO:0000313" key="10">
    <source>
        <dbReference type="Proteomes" id="UP000574761"/>
    </source>
</evidence>
<keyword evidence="6 7" id="KW-0472">Membrane</keyword>
<feature type="domain" description="ABC transmembrane type-1" evidence="8">
    <location>
        <begin position="86"/>
        <end position="300"/>
    </location>
</feature>
<feature type="transmembrane region" description="Helical" evidence="7">
    <location>
        <begin position="126"/>
        <end position="146"/>
    </location>
</feature>
<evidence type="ECO:0000313" key="9">
    <source>
        <dbReference type="EMBL" id="MBB3978382.1"/>
    </source>
</evidence>
<dbReference type="PANTHER" id="PTHR43005:SF1">
    <property type="entry name" value="SPERMIDINE_PUTRESCINE TRANSPORT SYSTEM PERMEASE PROTEIN"/>
    <property type="match status" value="1"/>
</dbReference>
<evidence type="ECO:0000259" key="8">
    <source>
        <dbReference type="PROSITE" id="PS50928"/>
    </source>
</evidence>
<dbReference type="PROSITE" id="PS50928">
    <property type="entry name" value="ABC_TM1"/>
    <property type="match status" value="1"/>
</dbReference>
<dbReference type="SUPFAM" id="SSF161098">
    <property type="entry name" value="MetI-like"/>
    <property type="match status" value="1"/>
</dbReference>
<dbReference type="Proteomes" id="UP000574761">
    <property type="component" value="Unassembled WGS sequence"/>
</dbReference>
<evidence type="ECO:0000256" key="2">
    <source>
        <dbReference type="ARBA" id="ARBA00022448"/>
    </source>
</evidence>
<comment type="caution">
    <text evidence="9">The sequence shown here is derived from an EMBL/GenBank/DDBJ whole genome shotgun (WGS) entry which is preliminary data.</text>
</comment>
<evidence type="ECO:0000256" key="3">
    <source>
        <dbReference type="ARBA" id="ARBA00022475"/>
    </source>
</evidence>
<feature type="transmembrane region" description="Helical" evidence="7">
    <location>
        <begin position="30"/>
        <end position="54"/>
    </location>
</feature>
<dbReference type="Pfam" id="PF00528">
    <property type="entry name" value="BPD_transp_1"/>
    <property type="match status" value="1"/>
</dbReference>
<dbReference type="EMBL" id="JACIEE010000007">
    <property type="protein sequence ID" value="MBB3978382.1"/>
    <property type="molecule type" value="Genomic_DNA"/>
</dbReference>
<dbReference type="CDD" id="cd06261">
    <property type="entry name" value="TM_PBP2"/>
    <property type="match status" value="1"/>
</dbReference>
<comment type="similarity">
    <text evidence="7">Belongs to the binding-protein-dependent transport system permease family.</text>
</comment>
<evidence type="ECO:0000256" key="4">
    <source>
        <dbReference type="ARBA" id="ARBA00022692"/>
    </source>
</evidence>
<keyword evidence="10" id="KW-1185">Reference proteome</keyword>
<dbReference type="GO" id="GO:0005886">
    <property type="term" value="C:plasma membrane"/>
    <property type="evidence" value="ECO:0007669"/>
    <property type="project" value="UniProtKB-SubCell"/>
</dbReference>
<dbReference type="InterPro" id="IPR000515">
    <property type="entry name" value="MetI-like"/>
</dbReference>
<gene>
    <name evidence="9" type="ORF">GGQ64_003616</name>
</gene>
<dbReference type="Gene3D" id="1.10.3720.10">
    <property type="entry name" value="MetI-like"/>
    <property type="match status" value="1"/>
</dbReference>
<keyword evidence="9" id="KW-0762">Sugar transport</keyword>
<name>A0A7W6D975_9HYPH</name>
<dbReference type="AlphaFoldDB" id="A0A7W6D975"/>
<sequence length="310" mass="34353">MANIAMRAGAPQEAPRRAFIHSDRFQRTAFIAPTCIFLALLTIWPFIYSVYLSLHAVKLTAMKRAVFVGANNYINLLSDPLFLRAMVNTGMLAVTSITCEIVIAFVIAKAFVSLSHLKWLNGLRSLFMLPMMVTPLIVGMIFSYVFNPVLGIANYLLGGVGLGPVPWFGDTTAAMISILLINIWQWTPFMMLLIMAGLLSIRSDLYEAARVDGAKWHHVLTLLEIPSIKGIVLLGVILRIIDTLRFFDVVYVTTRGGPGDSTMVLTLYAYQQNFQFFQAGVGSAAAVIILVISMVITTFAVRLLRRIEND</sequence>
<organism evidence="9 10">
    <name type="scientific">Mycoplana azooxidifex</name>
    <dbReference type="NCBI Taxonomy" id="1636188"/>
    <lineage>
        <taxon>Bacteria</taxon>
        <taxon>Pseudomonadati</taxon>
        <taxon>Pseudomonadota</taxon>
        <taxon>Alphaproteobacteria</taxon>
        <taxon>Hyphomicrobiales</taxon>
        <taxon>Rhizobiaceae</taxon>
        <taxon>Mycoplana</taxon>
    </lineage>
</organism>
<feature type="transmembrane region" description="Helical" evidence="7">
    <location>
        <begin position="174"/>
        <end position="199"/>
    </location>
</feature>
<keyword evidence="4 7" id="KW-0812">Transmembrane</keyword>
<evidence type="ECO:0000256" key="1">
    <source>
        <dbReference type="ARBA" id="ARBA00004651"/>
    </source>
</evidence>
<proteinExistence type="inferred from homology"/>
<evidence type="ECO:0000256" key="7">
    <source>
        <dbReference type="RuleBase" id="RU363032"/>
    </source>
</evidence>
<dbReference type="GO" id="GO:0055085">
    <property type="term" value="P:transmembrane transport"/>
    <property type="evidence" value="ECO:0007669"/>
    <property type="project" value="InterPro"/>
</dbReference>
<keyword evidence="3" id="KW-1003">Cell membrane</keyword>
<reference evidence="9 10" key="1">
    <citation type="submission" date="2020-08" db="EMBL/GenBank/DDBJ databases">
        <title>Genomic Encyclopedia of Type Strains, Phase IV (KMG-IV): sequencing the most valuable type-strain genomes for metagenomic binning, comparative biology and taxonomic classification.</title>
        <authorList>
            <person name="Goeker M."/>
        </authorList>
    </citation>
    <scope>NUCLEOTIDE SEQUENCE [LARGE SCALE GENOMIC DNA]</scope>
    <source>
        <strain evidence="9 10">DSM 100211</strain>
    </source>
</reference>
<keyword evidence="2 7" id="KW-0813">Transport</keyword>
<dbReference type="InterPro" id="IPR035906">
    <property type="entry name" value="MetI-like_sf"/>
</dbReference>
<accession>A0A7W6D975</accession>
<keyword evidence="5 7" id="KW-1133">Transmembrane helix</keyword>
<dbReference type="RefSeq" id="WP_183806643.1">
    <property type="nucleotide sequence ID" value="NZ_JACIEE010000007.1"/>
</dbReference>
<comment type="subcellular location">
    <subcellularLocation>
        <location evidence="1 7">Cell membrane</location>
        <topology evidence="1 7">Multi-pass membrane protein</topology>
    </subcellularLocation>
</comment>
<evidence type="ECO:0000256" key="6">
    <source>
        <dbReference type="ARBA" id="ARBA00023136"/>
    </source>
</evidence>
<feature type="transmembrane region" description="Helical" evidence="7">
    <location>
        <begin position="91"/>
        <end position="114"/>
    </location>
</feature>
<evidence type="ECO:0000256" key="5">
    <source>
        <dbReference type="ARBA" id="ARBA00022989"/>
    </source>
</evidence>
<feature type="transmembrane region" description="Helical" evidence="7">
    <location>
        <begin position="219"/>
        <end position="241"/>
    </location>
</feature>
<dbReference type="PANTHER" id="PTHR43005">
    <property type="entry name" value="BLR7065 PROTEIN"/>
    <property type="match status" value="1"/>
</dbReference>